<dbReference type="OrthoDB" id="3579673at2"/>
<dbReference type="AlphaFoldDB" id="W5WKA6"/>
<keyword evidence="1" id="KW-1133">Transmembrane helix</keyword>
<evidence type="ECO:0000313" key="3">
    <source>
        <dbReference type="Proteomes" id="UP000019225"/>
    </source>
</evidence>
<dbReference type="eggNOG" id="COG1277">
    <property type="taxonomic scope" value="Bacteria"/>
</dbReference>
<accession>W5WKA6</accession>
<evidence type="ECO:0000256" key="1">
    <source>
        <dbReference type="SAM" id="Phobius"/>
    </source>
</evidence>
<keyword evidence="3" id="KW-1185">Reference proteome</keyword>
<sequence>MLWLTWRQHRVAVIGTALGFLALSIYLLNCSGQVGEVVDSCAQHDCQAGPGFALTELLAALRSVLWVIAPGLAALIGVFWGAPLVAREFEQRTHQFAWTQDRPATRWLGAKTAWLGGAAVLLTGLTGLAAQPLLHRLDQVDAGGSGLHPAPTAWAPMLVALAVFGFALGVAAGALVRRTLPAMAITAVGFLGAYAATMRLRLSWLPPERHLFSPATAAPDLAVLPRGSEVVETGYLDAAGTPKRLTEVCFYSAAPEDCLPQHGIPHSYVDYQPPDRVLLVELVGAGVLLVLAAGLFALAWYLVRRSVQVG</sequence>
<proteinExistence type="predicted"/>
<evidence type="ECO:0008006" key="4">
    <source>
        <dbReference type="Google" id="ProtNLM"/>
    </source>
</evidence>
<keyword evidence="1" id="KW-0812">Transmembrane</keyword>
<dbReference type="EMBL" id="CP007155">
    <property type="protein sequence ID" value="AHI01298.1"/>
    <property type="molecule type" value="Genomic_DNA"/>
</dbReference>
<feature type="transmembrane region" description="Helical" evidence="1">
    <location>
        <begin position="112"/>
        <end position="134"/>
    </location>
</feature>
<organism evidence="2 3">
    <name type="scientific">Kutzneria albida DSM 43870</name>
    <dbReference type="NCBI Taxonomy" id="1449976"/>
    <lineage>
        <taxon>Bacteria</taxon>
        <taxon>Bacillati</taxon>
        <taxon>Actinomycetota</taxon>
        <taxon>Actinomycetes</taxon>
        <taxon>Pseudonocardiales</taxon>
        <taxon>Pseudonocardiaceae</taxon>
        <taxon>Kutzneria</taxon>
    </lineage>
</organism>
<feature type="transmembrane region" description="Helical" evidence="1">
    <location>
        <begin position="64"/>
        <end position="86"/>
    </location>
</feature>
<feature type="transmembrane region" description="Helical" evidence="1">
    <location>
        <begin position="183"/>
        <end position="202"/>
    </location>
</feature>
<gene>
    <name evidence="2" type="ORF">KALB_7940</name>
</gene>
<feature type="transmembrane region" description="Helical" evidence="1">
    <location>
        <begin position="282"/>
        <end position="303"/>
    </location>
</feature>
<dbReference type="HOGENOM" id="CLU_066229_0_0_11"/>
<evidence type="ECO:0000313" key="2">
    <source>
        <dbReference type="EMBL" id="AHI01298.1"/>
    </source>
</evidence>
<feature type="transmembrane region" description="Helical" evidence="1">
    <location>
        <begin position="154"/>
        <end position="176"/>
    </location>
</feature>
<keyword evidence="1" id="KW-0472">Membrane</keyword>
<dbReference type="PATRIC" id="fig|1449976.3.peg.7978"/>
<dbReference type="Proteomes" id="UP000019225">
    <property type="component" value="Chromosome"/>
</dbReference>
<feature type="transmembrane region" description="Helical" evidence="1">
    <location>
        <begin position="12"/>
        <end position="29"/>
    </location>
</feature>
<dbReference type="RefSeq" id="WP_025361113.1">
    <property type="nucleotide sequence ID" value="NZ_CP007155.1"/>
</dbReference>
<dbReference type="STRING" id="1449976.KALB_7940"/>
<dbReference type="KEGG" id="kal:KALB_7940"/>
<name>W5WKA6_9PSEU</name>
<reference evidence="2 3" key="1">
    <citation type="journal article" date="2014" name="BMC Genomics">
        <title>Complete genome sequence of producer of the glycopeptide antibiotic Aculeximycin Kutzneria albida DSM 43870T, a representative of minor genus of Pseudonocardiaceae.</title>
        <authorList>
            <person name="Rebets Y."/>
            <person name="Tokovenko B."/>
            <person name="Lushchyk I."/>
            <person name="Ruckert C."/>
            <person name="Zaburannyi N."/>
            <person name="Bechthold A."/>
            <person name="Kalinowski J."/>
            <person name="Luzhetskyy A."/>
        </authorList>
    </citation>
    <scope>NUCLEOTIDE SEQUENCE [LARGE SCALE GENOMIC DNA]</scope>
    <source>
        <strain evidence="2">DSM 43870</strain>
    </source>
</reference>
<protein>
    <recommendedName>
        <fullName evidence="4">Transmembrane transport protein</fullName>
    </recommendedName>
</protein>